<evidence type="ECO:0000313" key="3">
    <source>
        <dbReference type="Proteomes" id="UP001595793"/>
    </source>
</evidence>
<evidence type="ECO:0000256" key="1">
    <source>
        <dbReference type="SAM" id="Coils"/>
    </source>
</evidence>
<dbReference type="EMBL" id="JBHSAS010000006">
    <property type="protein sequence ID" value="MFC4027132.1"/>
    <property type="molecule type" value="Genomic_DNA"/>
</dbReference>
<keyword evidence="1" id="KW-0175">Coiled coil</keyword>
<comment type="caution">
    <text evidence="2">The sequence shown here is derived from an EMBL/GenBank/DDBJ whole genome shotgun (WGS) entry which is preliminary data.</text>
</comment>
<dbReference type="Proteomes" id="UP001595793">
    <property type="component" value="Unassembled WGS sequence"/>
</dbReference>
<accession>A0ABV8H8G4</accession>
<dbReference type="Pfam" id="PF14356">
    <property type="entry name" value="DUF4403"/>
    <property type="match status" value="1"/>
</dbReference>
<dbReference type="InterPro" id="IPR025515">
    <property type="entry name" value="DUF4403"/>
</dbReference>
<proteinExistence type="predicted"/>
<name>A0ABV8H8G4_9FLAO</name>
<sequence length="202" mass="23570">MMEDYHKGLILNIPVKIPYAVLEKAIEEKLQQEDDEDEKGISDYAEVRFVWLEKNPEVDYDITLGLRLQAKTFLFKNKEIELKIHLKFAFDSVTNQFSLADYEAVGENESKFMNKIVQVILNKFIQKKILQKSKQNLSEKLKQELNKINIKLKENNQPAEGLLVDAHLDQLNISHFEFAPQDLYVFLNIQGEAEMEVNKLPE</sequence>
<evidence type="ECO:0000313" key="2">
    <source>
        <dbReference type="EMBL" id="MFC4027132.1"/>
    </source>
</evidence>
<protein>
    <submittedName>
        <fullName evidence="2">DUF4403 family protein</fullName>
    </submittedName>
</protein>
<gene>
    <name evidence="2" type="ORF">ACFOS1_06925</name>
</gene>
<reference evidence="3" key="1">
    <citation type="journal article" date="2019" name="Int. J. Syst. Evol. Microbiol.">
        <title>The Global Catalogue of Microorganisms (GCM) 10K type strain sequencing project: providing services to taxonomists for standard genome sequencing and annotation.</title>
        <authorList>
            <consortium name="The Broad Institute Genomics Platform"/>
            <consortium name="The Broad Institute Genome Sequencing Center for Infectious Disease"/>
            <person name="Wu L."/>
            <person name="Ma J."/>
        </authorList>
    </citation>
    <scope>NUCLEOTIDE SEQUENCE [LARGE SCALE GENOMIC DNA]</scope>
    <source>
        <strain evidence="3">CECT 9128</strain>
    </source>
</reference>
<keyword evidence="3" id="KW-1185">Reference proteome</keyword>
<feature type="coiled-coil region" evidence="1">
    <location>
        <begin position="127"/>
        <end position="154"/>
    </location>
</feature>
<organism evidence="2 3">
    <name type="scientific">Zunongwangia endophytica</name>
    <dbReference type="NCBI Taxonomy" id="1808945"/>
    <lineage>
        <taxon>Bacteria</taxon>
        <taxon>Pseudomonadati</taxon>
        <taxon>Bacteroidota</taxon>
        <taxon>Flavobacteriia</taxon>
        <taxon>Flavobacteriales</taxon>
        <taxon>Flavobacteriaceae</taxon>
        <taxon>Zunongwangia</taxon>
    </lineage>
</organism>
<dbReference type="RefSeq" id="WP_290234900.1">
    <property type="nucleotide sequence ID" value="NZ_JAUFPZ010000002.1"/>
</dbReference>